<protein>
    <submittedName>
        <fullName evidence="2">Group 1 glycosyl transferase</fullName>
    </submittedName>
</protein>
<dbReference type="InterPro" id="IPR028098">
    <property type="entry name" value="Glyco_trans_4-like_N"/>
</dbReference>
<accession>A0A2H3NRE4</accession>
<sequence>MPPAGGPAVQRILQFVEGLPRHDWQVDVLTVQAGAYPTTDPDLHTVVPPSVTVYRTPALDPYALYARLKGTSTKDALPAGSFDPNAASWIERLARWVRANVFLPDARIGWWPFAVLRGLWLLRRQRYDAVLTTGAPHSVHCIGHTLHSCRGTPWVADLHDPWTDIGFYDELPHTDFARRLDAALERRVLQTATRVTTVSPSWQQLFASKGATVGPVIENGFDPVDFRALDVRVRRDRFVISHVGTLYANRNPVALWDALAALRTRGALPTLELQLVGRVAPVVEQALRKRELWDCTTVVPFVPHHKALRYMAESALLLLCIEPFQADAGMITSKLYEYLATERPIIGVGPPDGDAAALLDQHSAGTMIARTDADTAEQILQTHHDAWAAGTPASGAQRTALTAHARPRQSQRMAQVLNAIAKR</sequence>
<proteinExistence type="predicted"/>
<evidence type="ECO:0000259" key="1">
    <source>
        <dbReference type="Pfam" id="PF13579"/>
    </source>
</evidence>
<dbReference type="Proteomes" id="UP000221024">
    <property type="component" value="Unassembled WGS sequence"/>
</dbReference>
<organism evidence="2 3">
    <name type="scientific">Longimonas halophila</name>
    <dbReference type="NCBI Taxonomy" id="1469170"/>
    <lineage>
        <taxon>Bacteria</taxon>
        <taxon>Pseudomonadati</taxon>
        <taxon>Rhodothermota</taxon>
        <taxon>Rhodothermia</taxon>
        <taxon>Rhodothermales</taxon>
        <taxon>Salisaetaceae</taxon>
        <taxon>Longimonas</taxon>
    </lineage>
</organism>
<dbReference type="SUPFAM" id="SSF53756">
    <property type="entry name" value="UDP-Glycosyltransferase/glycogen phosphorylase"/>
    <property type="match status" value="1"/>
</dbReference>
<dbReference type="GO" id="GO:0016757">
    <property type="term" value="F:glycosyltransferase activity"/>
    <property type="evidence" value="ECO:0007669"/>
    <property type="project" value="UniProtKB-ARBA"/>
</dbReference>
<dbReference type="EMBL" id="PDEP01000001">
    <property type="protein sequence ID" value="PEN09642.1"/>
    <property type="molecule type" value="Genomic_DNA"/>
</dbReference>
<dbReference type="Pfam" id="PF13579">
    <property type="entry name" value="Glyco_trans_4_4"/>
    <property type="match status" value="1"/>
</dbReference>
<comment type="caution">
    <text evidence="2">The sequence shown here is derived from an EMBL/GenBank/DDBJ whole genome shotgun (WGS) entry which is preliminary data.</text>
</comment>
<keyword evidence="2" id="KW-0808">Transferase</keyword>
<evidence type="ECO:0000313" key="2">
    <source>
        <dbReference type="EMBL" id="PEN09642.1"/>
    </source>
</evidence>
<dbReference type="Gene3D" id="3.40.50.2000">
    <property type="entry name" value="Glycogen Phosphorylase B"/>
    <property type="match status" value="2"/>
</dbReference>
<name>A0A2H3NRE4_9BACT</name>
<evidence type="ECO:0000313" key="3">
    <source>
        <dbReference type="Proteomes" id="UP000221024"/>
    </source>
</evidence>
<feature type="domain" description="Glycosyltransferase subfamily 4-like N-terminal" evidence="1">
    <location>
        <begin position="9"/>
        <end position="215"/>
    </location>
</feature>
<gene>
    <name evidence="2" type="ORF">CRI93_00820</name>
</gene>
<reference evidence="2 3" key="1">
    <citation type="submission" date="2017-10" db="EMBL/GenBank/DDBJ databases">
        <title>Draft genome of Longimonas halophila.</title>
        <authorList>
            <person name="Goh K.M."/>
            <person name="Shamsir M.S."/>
            <person name="Lim S.W."/>
        </authorList>
    </citation>
    <scope>NUCLEOTIDE SEQUENCE [LARGE SCALE GENOMIC DNA]</scope>
    <source>
        <strain evidence="2 3">KCTC 42399</strain>
    </source>
</reference>
<dbReference type="OrthoDB" id="9794575at2"/>
<dbReference type="AlphaFoldDB" id="A0A2H3NRE4"/>
<keyword evidence="3" id="KW-1185">Reference proteome</keyword>